<proteinExistence type="predicted"/>
<dbReference type="Gene3D" id="1.10.3730.20">
    <property type="match status" value="1"/>
</dbReference>
<name>A0A2N3PKU2_9HELI</name>
<dbReference type="SUPFAM" id="SSF103481">
    <property type="entry name" value="Multidrug resistance efflux transporter EmrE"/>
    <property type="match status" value="2"/>
</dbReference>
<dbReference type="InterPro" id="IPR037185">
    <property type="entry name" value="EmrE-like"/>
</dbReference>
<organism evidence="8 9">
    <name type="scientific">Helicobacter winghamensis</name>
    <dbReference type="NCBI Taxonomy" id="157268"/>
    <lineage>
        <taxon>Bacteria</taxon>
        <taxon>Pseudomonadati</taxon>
        <taxon>Campylobacterota</taxon>
        <taxon>Epsilonproteobacteria</taxon>
        <taxon>Campylobacterales</taxon>
        <taxon>Helicobacteraceae</taxon>
        <taxon>Helicobacter</taxon>
    </lineage>
</organism>
<dbReference type="Proteomes" id="UP000233350">
    <property type="component" value="Unassembled WGS sequence"/>
</dbReference>
<keyword evidence="4 6" id="KW-1133">Transmembrane helix</keyword>
<dbReference type="PANTHER" id="PTHR32322:SF18">
    <property type="entry name" value="S-ADENOSYLMETHIONINE_S-ADENOSYLHOMOCYSTEINE TRANSPORTER"/>
    <property type="match status" value="1"/>
</dbReference>
<feature type="transmembrane region" description="Helical" evidence="6">
    <location>
        <begin position="114"/>
        <end position="132"/>
    </location>
</feature>
<feature type="transmembrane region" description="Helical" evidence="6">
    <location>
        <begin position="89"/>
        <end position="107"/>
    </location>
</feature>
<dbReference type="InterPro" id="IPR050638">
    <property type="entry name" value="AA-Vitamin_Transporters"/>
</dbReference>
<gene>
    <name evidence="8" type="ORF">BCM31_00705</name>
</gene>
<feature type="transmembrane region" description="Helical" evidence="6">
    <location>
        <begin position="138"/>
        <end position="157"/>
    </location>
</feature>
<evidence type="ECO:0000256" key="1">
    <source>
        <dbReference type="ARBA" id="ARBA00004651"/>
    </source>
</evidence>
<evidence type="ECO:0000256" key="4">
    <source>
        <dbReference type="ARBA" id="ARBA00022989"/>
    </source>
</evidence>
<feature type="transmembrane region" description="Helical" evidence="6">
    <location>
        <begin position="58"/>
        <end position="77"/>
    </location>
</feature>
<evidence type="ECO:0000256" key="2">
    <source>
        <dbReference type="ARBA" id="ARBA00022475"/>
    </source>
</evidence>
<feature type="transmembrane region" description="Helical" evidence="6">
    <location>
        <begin position="27"/>
        <end position="46"/>
    </location>
</feature>
<feature type="domain" description="EamA" evidence="7">
    <location>
        <begin position="2"/>
        <end position="130"/>
    </location>
</feature>
<reference evidence="8 9" key="1">
    <citation type="submission" date="2016-07" db="EMBL/GenBank/DDBJ databases">
        <title>Detection of Helicobacter winghamensis from caecal content of red fox (Vulpes vulpes).</title>
        <authorList>
            <person name="Zanoni R.G."/>
            <person name="Florio D."/>
            <person name="Caffara M."/>
            <person name="Renzi M."/>
            <person name="Parisi A."/>
            <person name="Pasquali F."/>
            <person name="Manfreda G."/>
        </authorList>
    </citation>
    <scope>NUCLEOTIDE SEQUENCE [LARGE SCALE GENOMIC DNA]</scope>
    <source>
        <strain evidence="8 9">295_13</strain>
    </source>
</reference>
<evidence type="ECO:0000313" key="9">
    <source>
        <dbReference type="Proteomes" id="UP000233350"/>
    </source>
</evidence>
<evidence type="ECO:0000256" key="3">
    <source>
        <dbReference type="ARBA" id="ARBA00022692"/>
    </source>
</evidence>
<dbReference type="GO" id="GO:0005886">
    <property type="term" value="C:plasma membrane"/>
    <property type="evidence" value="ECO:0007669"/>
    <property type="project" value="UniProtKB-SubCell"/>
</dbReference>
<evidence type="ECO:0000259" key="7">
    <source>
        <dbReference type="Pfam" id="PF00892"/>
    </source>
</evidence>
<dbReference type="Pfam" id="PF00892">
    <property type="entry name" value="EamA"/>
    <property type="match status" value="2"/>
</dbReference>
<keyword evidence="3 6" id="KW-0812">Transmembrane</keyword>
<evidence type="ECO:0000256" key="6">
    <source>
        <dbReference type="SAM" id="Phobius"/>
    </source>
</evidence>
<comment type="subcellular location">
    <subcellularLocation>
        <location evidence="1">Cell membrane</location>
        <topology evidence="1">Multi-pass membrane protein</topology>
    </subcellularLocation>
</comment>
<keyword evidence="9" id="KW-1185">Reference proteome</keyword>
<feature type="transmembrane region" description="Helical" evidence="6">
    <location>
        <begin position="201"/>
        <end position="226"/>
    </location>
</feature>
<keyword evidence="5 6" id="KW-0472">Membrane</keyword>
<protein>
    <recommendedName>
        <fullName evidence="7">EamA domain-containing protein</fullName>
    </recommendedName>
</protein>
<accession>A0A2N3PKU2</accession>
<feature type="transmembrane region" description="Helical" evidence="6">
    <location>
        <begin position="261"/>
        <end position="279"/>
    </location>
</feature>
<comment type="caution">
    <text evidence="8">The sequence shown here is derived from an EMBL/GenBank/DDBJ whole genome shotgun (WGS) entry which is preliminary data.</text>
</comment>
<evidence type="ECO:0000313" key="8">
    <source>
        <dbReference type="EMBL" id="PKT82254.1"/>
    </source>
</evidence>
<keyword evidence="2" id="KW-1003">Cell membrane</keyword>
<dbReference type="OrthoDB" id="5322660at2"/>
<feature type="transmembrane region" description="Helical" evidence="6">
    <location>
        <begin position="238"/>
        <end position="255"/>
    </location>
</feature>
<dbReference type="PANTHER" id="PTHR32322">
    <property type="entry name" value="INNER MEMBRANE TRANSPORTER"/>
    <property type="match status" value="1"/>
</dbReference>
<dbReference type="AlphaFoldDB" id="A0A2N3PKU2"/>
<sequence length="281" mass="31187">MVSASVAYGFMPIWTVLGQNSGLTTDFILFFRFACTSALLLALARFERVSILLPKRKILEFVFLGGILYSIQSFAYLDSLKYIQTALSVMLYHIYPVIVTLVALVFFKEKIQSKTLLALALCTIGLVIILQIPKDITLNYLGVALSLIGALFYGLYVIFSQSITRNCHFLVSSFYVCFFSSLAMLFSMLKAHESIPNLFEIPPIGIFALLALTILSTLFAMVAYYLGMPKIGITKTAILGMIEPLVAVVLSIWILGDSLSALQYFGAFLIIFGSILLCLRR</sequence>
<dbReference type="EMBL" id="MBPK01000007">
    <property type="protein sequence ID" value="PKT82254.1"/>
    <property type="molecule type" value="Genomic_DNA"/>
</dbReference>
<feature type="domain" description="EamA" evidence="7">
    <location>
        <begin position="141"/>
        <end position="277"/>
    </location>
</feature>
<feature type="transmembrane region" description="Helical" evidence="6">
    <location>
        <begin position="169"/>
        <end position="189"/>
    </location>
</feature>
<dbReference type="STRING" id="556267.HWAG_00639"/>
<evidence type="ECO:0000256" key="5">
    <source>
        <dbReference type="ARBA" id="ARBA00023136"/>
    </source>
</evidence>
<dbReference type="InterPro" id="IPR000620">
    <property type="entry name" value="EamA_dom"/>
</dbReference>